<accession>A0ABT6NFU4</accession>
<evidence type="ECO:0000256" key="1">
    <source>
        <dbReference type="SAM" id="Phobius"/>
    </source>
</evidence>
<feature type="transmembrane region" description="Helical" evidence="1">
    <location>
        <begin position="137"/>
        <end position="161"/>
    </location>
</feature>
<comment type="caution">
    <text evidence="2">The sequence shown here is derived from an EMBL/GenBank/DDBJ whole genome shotgun (WGS) entry which is preliminary data.</text>
</comment>
<name>A0ABT6NFU4_9FIRM</name>
<organism evidence="2 3">
    <name type="scientific">Fusibacter bizertensis</name>
    <dbReference type="NCBI Taxonomy" id="1488331"/>
    <lineage>
        <taxon>Bacteria</taxon>
        <taxon>Bacillati</taxon>
        <taxon>Bacillota</taxon>
        <taxon>Clostridia</taxon>
        <taxon>Eubacteriales</taxon>
        <taxon>Eubacteriales Family XII. Incertae Sedis</taxon>
        <taxon>Fusibacter</taxon>
    </lineage>
</organism>
<evidence type="ECO:0000313" key="2">
    <source>
        <dbReference type="EMBL" id="MDH8679309.1"/>
    </source>
</evidence>
<feature type="transmembrane region" description="Helical" evidence="1">
    <location>
        <begin position="108"/>
        <end position="131"/>
    </location>
</feature>
<dbReference type="EMBL" id="JARYZI010000011">
    <property type="protein sequence ID" value="MDH8679309.1"/>
    <property type="molecule type" value="Genomic_DNA"/>
</dbReference>
<protein>
    <submittedName>
        <fullName evidence="2">Uncharacterized protein</fullName>
    </submittedName>
</protein>
<gene>
    <name evidence="2" type="ORF">QE109_14215</name>
</gene>
<evidence type="ECO:0000313" key="3">
    <source>
        <dbReference type="Proteomes" id="UP001158045"/>
    </source>
</evidence>
<dbReference type="Proteomes" id="UP001158045">
    <property type="component" value="Unassembled WGS sequence"/>
</dbReference>
<dbReference type="RefSeq" id="WP_281095206.1">
    <property type="nucleotide sequence ID" value="NZ_JARYZI010000011.1"/>
</dbReference>
<reference evidence="2 3" key="1">
    <citation type="submission" date="2023-04" db="EMBL/GenBank/DDBJ databases">
        <title>Fusibacter bizertensis strain WBS, isolated from littoral bottom sediments of the Arctic seas - biochemical and genomic analysis.</title>
        <authorList>
            <person name="Brioukhanov A.L."/>
        </authorList>
    </citation>
    <scope>NUCLEOTIDE SEQUENCE [LARGE SCALE GENOMIC DNA]</scope>
    <source>
        <strain evidence="2 3">WBS</strain>
    </source>
</reference>
<keyword evidence="3" id="KW-1185">Reference proteome</keyword>
<proteinExistence type="predicted"/>
<sequence>MNNKANIKYASKVVSLIPVNQKYKNRIKEDIINRLEEFHGVEDPISILGEPENVAKEFIENIDPSELKPMQSTRRRSSIHYSYKSDKTFMGLPIIDIQLGSFKLAKGVIAIGDFAVGLVAIGAVSAGLISIGALGLGVVALGGAAISLICSLGGLAVSGLFSFGGIAVAYSVAVGGAAFAHTLAIGGYASATDIAMGDIAHGKLALFKKDYKGDIGIEYFSTSLELFKAQVAELYPNLPNWLKSVIDFSYDTIMLTSRSN</sequence>
<keyword evidence="1" id="KW-1133">Transmembrane helix</keyword>
<feature type="transmembrane region" description="Helical" evidence="1">
    <location>
        <begin position="168"/>
        <end position="189"/>
    </location>
</feature>
<keyword evidence="1" id="KW-0812">Transmembrane</keyword>
<keyword evidence="1" id="KW-0472">Membrane</keyword>